<sequence>MFEIVRSIESCTVLVVDDAKMIRKLISAILKPVCRTVSFESAETALKVCHKIKPDLIIMDINLEGMSGLQACKKLKSQPELADIPVIFITASQEPQVQEKCWDAGAVDFIEKPLVASTLVKRISTHLKYKVQADILTNQSFVDGLTELYNRRFFDIEIVRLLKDSLRRRVPLALLLIDIDYFKKFNDSQGHLEGDRALKDVTRQVSLCTQRPVDLVCRYGGEEIAVLLPDTSVHSAQEFASKVVQSVAKLAIAHPTSPHNFVTVSVGLSCTGSAKATTPAKLIEQADVALYNAKESGRNQYQASMAVPSY</sequence>
<name>A0A5S3URC4_9GAMM</name>
<dbReference type="InterPro" id="IPR029787">
    <property type="entry name" value="Nucleotide_cyclase"/>
</dbReference>
<dbReference type="CDD" id="cd01949">
    <property type="entry name" value="GGDEF"/>
    <property type="match status" value="1"/>
</dbReference>
<dbReference type="EC" id="2.7.7.65" evidence="2"/>
<dbReference type="Gene3D" id="3.40.50.2300">
    <property type="match status" value="1"/>
</dbReference>
<evidence type="ECO:0000256" key="1">
    <source>
        <dbReference type="ARBA" id="ARBA00001946"/>
    </source>
</evidence>
<dbReference type="FunFam" id="3.30.70.270:FF:000001">
    <property type="entry name" value="Diguanylate cyclase domain protein"/>
    <property type="match status" value="1"/>
</dbReference>
<reference evidence="4 5" key="1">
    <citation type="submission" date="2019-10" db="EMBL/GenBank/DDBJ databases">
        <title>Pseudoalteromonas rubra S4059.</title>
        <authorList>
            <person name="Paulsen S."/>
            <person name="Wang X."/>
        </authorList>
    </citation>
    <scope>NUCLEOTIDE SEQUENCE [LARGE SCALE GENOMIC DNA]</scope>
    <source>
        <strain evidence="4 5">S4059</strain>
    </source>
</reference>
<accession>A0A5S3URC4</accession>
<dbReference type="Pfam" id="PF00990">
    <property type="entry name" value="GGDEF"/>
    <property type="match status" value="1"/>
</dbReference>
<evidence type="ECO:0000313" key="5">
    <source>
        <dbReference type="Proteomes" id="UP000305729"/>
    </source>
</evidence>
<protein>
    <recommendedName>
        <fullName evidence="2">diguanylate cyclase</fullName>
        <ecNumber evidence="2">2.7.7.65</ecNumber>
    </recommendedName>
</protein>
<dbReference type="PROSITE" id="PS50110">
    <property type="entry name" value="RESPONSE_REGULATORY"/>
    <property type="match status" value="1"/>
</dbReference>
<dbReference type="SMART" id="SM00448">
    <property type="entry name" value="REC"/>
    <property type="match status" value="1"/>
</dbReference>
<dbReference type="GO" id="GO:0052621">
    <property type="term" value="F:diguanylate cyclase activity"/>
    <property type="evidence" value="ECO:0007669"/>
    <property type="project" value="UniProtKB-EC"/>
</dbReference>
<dbReference type="PANTHER" id="PTHR45138:SF9">
    <property type="entry name" value="DIGUANYLATE CYCLASE DGCM-RELATED"/>
    <property type="match status" value="1"/>
</dbReference>
<dbReference type="Proteomes" id="UP000305729">
    <property type="component" value="Chromosome 1"/>
</dbReference>
<dbReference type="InterPro" id="IPR043128">
    <property type="entry name" value="Rev_trsase/Diguanyl_cyclase"/>
</dbReference>
<comment type="catalytic activity">
    <reaction evidence="3">
        <text>2 GTP = 3',3'-c-di-GMP + 2 diphosphate</text>
        <dbReference type="Rhea" id="RHEA:24898"/>
        <dbReference type="ChEBI" id="CHEBI:33019"/>
        <dbReference type="ChEBI" id="CHEBI:37565"/>
        <dbReference type="ChEBI" id="CHEBI:58805"/>
        <dbReference type="EC" id="2.7.7.65"/>
    </reaction>
</comment>
<dbReference type="NCBIfam" id="TIGR00254">
    <property type="entry name" value="GGDEF"/>
    <property type="match status" value="1"/>
</dbReference>
<dbReference type="EMBL" id="CP045429">
    <property type="protein sequence ID" value="QPB82535.1"/>
    <property type="molecule type" value="Genomic_DNA"/>
</dbReference>
<dbReference type="InterPro" id="IPR050469">
    <property type="entry name" value="Diguanylate_Cyclase"/>
</dbReference>
<dbReference type="SMART" id="SM00267">
    <property type="entry name" value="GGDEF"/>
    <property type="match status" value="1"/>
</dbReference>
<dbReference type="Gene3D" id="3.30.70.270">
    <property type="match status" value="1"/>
</dbReference>
<dbReference type="GO" id="GO:1902201">
    <property type="term" value="P:negative regulation of bacterial-type flagellum-dependent cell motility"/>
    <property type="evidence" value="ECO:0007669"/>
    <property type="project" value="TreeGrafter"/>
</dbReference>
<dbReference type="PROSITE" id="PS50887">
    <property type="entry name" value="GGDEF"/>
    <property type="match status" value="1"/>
</dbReference>
<gene>
    <name evidence="4" type="ORF">CWC22_005835</name>
</gene>
<dbReference type="InterPro" id="IPR011006">
    <property type="entry name" value="CheY-like_superfamily"/>
</dbReference>
<evidence type="ECO:0000313" key="4">
    <source>
        <dbReference type="EMBL" id="QPB82535.1"/>
    </source>
</evidence>
<evidence type="ECO:0000256" key="3">
    <source>
        <dbReference type="ARBA" id="ARBA00034247"/>
    </source>
</evidence>
<dbReference type="RefSeq" id="WP_138539400.1">
    <property type="nucleotide sequence ID" value="NZ_CP045429.1"/>
</dbReference>
<evidence type="ECO:0000256" key="2">
    <source>
        <dbReference type="ARBA" id="ARBA00012528"/>
    </source>
</evidence>
<dbReference type="GO" id="GO:0005886">
    <property type="term" value="C:plasma membrane"/>
    <property type="evidence" value="ECO:0007669"/>
    <property type="project" value="TreeGrafter"/>
</dbReference>
<proteinExistence type="predicted"/>
<dbReference type="SUPFAM" id="SSF55073">
    <property type="entry name" value="Nucleotide cyclase"/>
    <property type="match status" value="1"/>
</dbReference>
<organism evidence="4 5">
    <name type="scientific">Pseudoalteromonas rubra</name>
    <dbReference type="NCBI Taxonomy" id="43658"/>
    <lineage>
        <taxon>Bacteria</taxon>
        <taxon>Pseudomonadati</taxon>
        <taxon>Pseudomonadota</taxon>
        <taxon>Gammaproteobacteria</taxon>
        <taxon>Alteromonadales</taxon>
        <taxon>Pseudoalteromonadaceae</taxon>
        <taxon>Pseudoalteromonas</taxon>
    </lineage>
</organism>
<dbReference type="InterPro" id="IPR001789">
    <property type="entry name" value="Sig_transdc_resp-reg_receiver"/>
</dbReference>
<dbReference type="AlphaFoldDB" id="A0A5S3URC4"/>
<dbReference type="PANTHER" id="PTHR45138">
    <property type="entry name" value="REGULATORY COMPONENTS OF SENSORY TRANSDUCTION SYSTEM"/>
    <property type="match status" value="1"/>
</dbReference>
<comment type="cofactor">
    <cofactor evidence="1">
        <name>Mg(2+)</name>
        <dbReference type="ChEBI" id="CHEBI:18420"/>
    </cofactor>
</comment>
<dbReference type="STRING" id="43658.AT705_17985"/>
<dbReference type="Pfam" id="PF00072">
    <property type="entry name" value="Response_reg"/>
    <property type="match status" value="1"/>
</dbReference>
<dbReference type="SUPFAM" id="SSF52172">
    <property type="entry name" value="CheY-like"/>
    <property type="match status" value="1"/>
</dbReference>
<dbReference type="GO" id="GO:0043709">
    <property type="term" value="P:cell adhesion involved in single-species biofilm formation"/>
    <property type="evidence" value="ECO:0007669"/>
    <property type="project" value="TreeGrafter"/>
</dbReference>
<dbReference type="InterPro" id="IPR000160">
    <property type="entry name" value="GGDEF_dom"/>
</dbReference>
<dbReference type="GO" id="GO:0000160">
    <property type="term" value="P:phosphorelay signal transduction system"/>
    <property type="evidence" value="ECO:0007669"/>
    <property type="project" value="InterPro"/>
</dbReference>